<dbReference type="OrthoDB" id="10380671at2759"/>
<keyword evidence="2" id="KW-1185">Reference proteome</keyword>
<dbReference type="InParanoid" id="C5LE26"/>
<dbReference type="EMBL" id="GG681098">
    <property type="protein sequence ID" value="EER05024.1"/>
    <property type="molecule type" value="Genomic_DNA"/>
</dbReference>
<dbReference type="AlphaFoldDB" id="C5LE26"/>
<gene>
    <name evidence="1" type="ORF">Pmar_PMAR009203</name>
</gene>
<dbReference type="RefSeq" id="XP_002773208.1">
    <property type="nucleotide sequence ID" value="XM_002773162.1"/>
</dbReference>
<reference evidence="1 2" key="1">
    <citation type="submission" date="2008-07" db="EMBL/GenBank/DDBJ databases">
        <authorList>
            <person name="El-Sayed N."/>
            <person name="Caler E."/>
            <person name="Inman J."/>
            <person name="Amedeo P."/>
            <person name="Hass B."/>
            <person name="Wortman J."/>
        </authorList>
    </citation>
    <scope>NUCLEOTIDE SEQUENCE [LARGE SCALE GENOMIC DNA]</scope>
    <source>
        <strain evidence="2">ATCC 50983 / TXsc</strain>
    </source>
</reference>
<dbReference type="Proteomes" id="UP000007800">
    <property type="component" value="Unassembled WGS sequence"/>
</dbReference>
<name>C5LE26_PERM5</name>
<protein>
    <submittedName>
        <fullName evidence="1">Uncharacterized protein</fullName>
    </submittedName>
</protein>
<proteinExistence type="predicted"/>
<sequence length="493" mass="55297">MPPNTSAIPLRRLFSTSAAAHATLKPPRASTINPPDVRSTAALGVLQPLTSSESLHRAEVLSALPGVTLKSTEVAEEDELEAVVENLLVQVDRDGDSLTTLQCIAVLKELTKTVESAETATRNMLSDGRLQHLVNRTVSIATAESASLKWSDVIALMESFVKLRLRAPLRDVTPICFRFMKNVEPAEMKEKLRQAGRTLQLLGQGMVYHPEVFDFTCHSAERAKLMDPHTMALVLYEAGRHGLRTKHYTDVIVPAAAELAPNMSLEDLRLSMRGLMRFVKDWRAFFDVICIKSSRVHDELSNMTNESLIMLMRVCKELKASRKYNDTHKDIADEISQRLSRREFSSEEQGMVSMYMDKDTRYPPAVYDLAYAIQKDLARQVPLRVAESCVDVSVGVRELLSVTDIVDLLDCWASWNLPVEHRLWEALLNDLALCRLSEIKYSPNISLWSGVTLSCSKVCSWGFVLYGLPVQQDKFRDANLKVPGSNPSCFWSL</sequence>
<dbReference type="GeneID" id="9050572"/>
<organism evidence="2">
    <name type="scientific">Perkinsus marinus (strain ATCC 50983 / TXsc)</name>
    <dbReference type="NCBI Taxonomy" id="423536"/>
    <lineage>
        <taxon>Eukaryota</taxon>
        <taxon>Sar</taxon>
        <taxon>Alveolata</taxon>
        <taxon>Perkinsozoa</taxon>
        <taxon>Perkinsea</taxon>
        <taxon>Perkinsida</taxon>
        <taxon>Perkinsidae</taxon>
        <taxon>Perkinsus</taxon>
    </lineage>
</organism>
<evidence type="ECO:0000313" key="1">
    <source>
        <dbReference type="EMBL" id="EER05024.1"/>
    </source>
</evidence>
<accession>C5LE26</accession>
<dbReference type="OMA" id="WAMAKMA"/>
<evidence type="ECO:0000313" key="2">
    <source>
        <dbReference type="Proteomes" id="UP000007800"/>
    </source>
</evidence>